<dbReference type="Pfam" id="PF01399">
    <property type="entry name" value="PCI"/>
    <property type="match status" value="1"/>
</dbReference>
<dbReference type="GO" id="GO:0008180">
    <property type="term" value="C:COP9 signalosome"/>
    <property type="evidence" value="ECO:0007669"/>
    <property type="project" value="UniProtKB-KW"/>
</dbReference>
<evidence type="ECO:0000256" key="4">
    <source>
        <dbReference type="ARBA" id="ARBA00014878"/>
    </source>
</evidence>
<dbReference type="Pfam" id="PF22788">
    <property type="entry name" value="COP9_hel_rpt"/>
    <property type="match status" value="1"/>
</dbReference>
<evidence type="ECO:0000256" key="7">
    <source>
        <dbReference type="ARBA" id="ARBA00023242"/>
    </source>
</evidence>
<dbReference type="EMBL" id="SOZI01000022">
    <property type="protein sequence ID" value="TNY22657.1"/>
    <property type="molecule type" value="Genomic_DNA"/>
</dbReference>
<name>A0A5C5G0P7_9BASI</name>
<comment type="caution">
    <text evidence="11">The sequence shown here is derived from an EMBL/GenBank/DDBJ whole genome shotgun (WGS) entry which is preliminary data.</text>
</comment>
<reference evidence="11 12" key="1">
    <citation type="submission" date="2019-03" db="EMBL/GenBank/DDBJ databases">
        <title>Rhodosporidium diobovatum UCD-FST 08-225 genome sequencing, assembly, and annotation.</title>
        <authorList>
            <person name="Fakankun I.U."/>
            <person name="Fristensky B."/>
            <person name="Levin D.B."/>
        </authorList>
    </citation>
    <scope>NUCLEOTIDE SEQUENCE [LARGE SCALE GENOMIC DNA]</scope>
    <source>
        <strain evidence="11 12">UCD-FST 08-225</strain>
    </source>
</reference>
<feature type="region of interest" description="Disordered" evidence="8">
    <location>
        <begin position="34"/>
        <end position="89"/>
    </location>
</feature>
<evidence type="ECO:0000313" key="11">
    <source>
        <dbReference type="EMBL" id="TNY22657.1"/>
    </source>
</evidence>
<proteinExistence type="inferred from homology"/>
<dbReference type="PANTHER" id="PTHR10758:SF1">
    <property type="entry name" value="COP9 SIGNALOSOME COMPLEX SUBUNIT 3"/>
    <property type="match status" value="1"/>
</dbReference>
<dbReference type="InterPro" id="IPR050756">
    <property type="entry name" value="CSN3"/>
</dbReference>
<dbReference type="InterPro" id="IPR055089">
    <property type="entry name" value="COP9_N"/>
</dbReference>
<evidence type="ECO:0000256" key="3">
    <source>
        <dbReference type="ARBA" id="ARBA00007084"/>
    </source>
</evidence>
<evidence type="ECO:0000256" key="5">
    <source>
        <dbReference type="ARBA" id="ARBA00022490"/>
    </source>
</evidence>
<dbReference type="GO" id="GO:0006511">
    <property type="term" value="P:ubiquitin-dependent protein catabolic process"/>
    <property type="evidence" value="ECO:0007669"/>
    <property type="project" value="TreeGrafter"/>
</dbReference>
<evidence type="ECO:0000259" key="9">
    <source>
        <dbReference type="Pfam" id="PF01399"/>
    </source>
</evidence>
<evidence type="ECO:0000313" key="12">
    <source>
        <dbReference type="Proteomes" id="UP000311382"/>
    </source>
</evidence>
<evidence type="ECO:0000259" key="10">
    <source>
        <dbReference type="Pfam" id="PF22788"/>
    </source>
</evidence>
<dbReference type="Proteomes" id="UP000311382">
    <property type="component" value="Unassembled WGS sequence"/>
</dbReference>
<dbReference type="InterPro" id="IPR000717">
    <property type="entry name" value="PCI_dom"/>
</dbReference>
<feature type="compositionally biased region" description="Gly residues" evidence="8">
    <location>
        <begin position="516"/>
        <end position="537"/>
    </location>
</feature>
<feature type="compositionally biased region" description="Low complexity" evidence="8">
    <location>
        <begin position="39"/>
        <end position="52"/>
    </location>
</feature>
<sequence length="543" mass="56244">MAPAAATTLDDVVSVILGTPPDQVPQLIAALKKLDKAPSGSSTAAGGSRSSANDTDKDGPSASTSADGADGATAGESAASGSGGHILEGRLQGGQDPLQVLDPALHSVGLLYILTARLAASRPDLEVLLPRVQAWVERADMDQARLASEQVFYLVQLLCHIGEATNQPGIAVHPLAVLLTRFTYPGYLTALHPLFLRSVMQSGMYRAAREVLMRDITEVDKQVYSIKYQDHLLYHYLGGTILALLGDYPRAAELLEICVSAPGSGVSLIQLDAFKKLLLVQLLAFGKAQPLPKYTTSAFGTAAKALCAPYAELASAFATLDRGRVAVAAEKGRDAFEKDHNAGLVYTVERSLRARQVMKLTETFITLSLGEIAAHVGVDPADEAGLREVERAVRDMIAARQIFATLSPSPTSPSALAATTVSFTDDPEPFLSAETAQRVTRAIEGAQALERQWAAEADRIEESREFATKAWSAAAAPLAGPASAAAGGGASGLGGGSGFFGGGGFDGDDFDFAGGRGFAGGAGGGGGGDAGWGGEGGMVEDSE</sequence>
<evidence type="ECO:0000256" key="8">
    <source>
        <dbReference type="SAM" id="MobiDB-lite"/>
    </source>
</evidence>
<feature type="domain" description="COP9 signalosome complex subunit 3 N-terminal helical repeats" evidence="10">
    <location>
        <begin position="97"/>
        <end position="297"/>
    </location>
</feature>
<keyword evidence="12" id="KW-1185">Reference proteome</keyword>
<feature type="compositionally biased region" description="Low complexity" evidence="8">
    <location>
        <begin position="61"/>
        <end position="80"/>
    </location>
</feature>
<organism evidence="11 12">
    <name type="scientific">Rhodotorula diobovata</name>
    <dbReference type="NCBI Taxonomy" id="5288"/>
    <lineage>
        <taxon>Eukaryota</taxon>
        <taxon>Fungi</taxon>
        <taxon>Dikarya</taxon>
        <taxon>Basidiomycota</taxon>
        <taxon>Pucciniomycotina</taxon>
        <taxon>Microbotryomycetes</taxon>
        <taxon>Sporidiobolales</taxon>
        <taxon>Sporidiobolaceae</taxon>
        <taxon>Rhodotorula</taxon>
    </lineage>
</organism>
<keyword evidence="5" id="KW-0963">Cytoplasm</keyword>
<dbReference type="GO" id="GO:0005737">
    <property type="term" value="C:cytoplasm"/>
    <property type="evidence" value="ECO:0007669"/>
    <property type="project" value="UniProtKB-SubCell"/>
</dbReference>
<keyword evidence="6" id="KW-0736">Signalosome</keyword>
<comment type="subcellular location">
    <subcellularLocation>
        <location evidence="2">Cytoplasm</location>
    </subcellularLocation>
    <subcellularLocation>
        <location evidence="1">Nucleus</location>
    </subcellularLocation>
</comment>
<evidence type="ECO:0000256" key="1">
    <source>
        <dbReference type="ARBA" id="ARBA00004123"/>
    </source>
</evidence>
<evidence type="ECO:0000256" key="6">
    <source>
        <dbReference type="ARBA" id="ARBA00022790"/>
    </source>
</evidence>
<feature type="region of interest" description="Disordered" evidence="8">
    <location>
        <begin position="516"/>
        <end position="543"/>
    </location>
</feature>
<protein>
    <recommendedName>
        <fullName evidence="4">COP9 signalosome complex subunit 3</fullName>
    </recommendedName>
</protein>
<comment type="similarity">
    <text evidence="3">Belongs to the CSN3 family.</text>
</comment>
<dbReference type="OrthoDB" id="29061at2759"/>
<accession>A0A5C5G0P7</accession>
<evidence type="ECO:0000256" key="2">
    <source>
        <dbReference type="ARBA" id="ARBA00004496"/>
    </source>
</evidence>
<gene>
    <name evidence="11" type="ORF">DMC30DRAFT_431592</name>
</gene>
<dbReference type="AlphaFoldDB" id="A0A5C5G0P7"/>
<dbReference type="STRING" id="5288.A0A5C5G0P7"/>
<dbReference type="PANTHER" id="PTHR10758">
    <property type="entry name" value="26S PROTEASOME NON-ATPASE REGULATORY SUBUNIT 3/COP9 SIGNALOSOME COMPLEX SUBUNIT 3"/>
    <property type="match status" value="1"/>
</dbReference>
<keyword evidence="7" id="KW-0539">Nucleus</keyword>
<feature type="domain" description="PCI" evidence="9">
    <location>
        <begin position="334"/>
        <end position="407"/>
    </location>
</feature>